<dbReference type="PROSITE" id="PS00674">
    <property type="entry name" value="AAA"/>
    <property type="match status" value="1"/>
</dbReference>
<evidence type="ECO:0000256" key="1">
    <source>
        <dbReference type="ARBA" id="ARBA00006914"/>
    </source>
</evidence>
<dbReference type="EMBL" id="LFWA01000006">
    <property type="protein sequence ID" value="KTW31031.1"/>
    <property type="molecule type" value="Genomic_DNA"/>
</dbReference>
<dbReference type="OrthoDB" id="10251136at2759"/>
<dbReference type="InterPro" id="IPR003593">
    <property type="entry name" value="AAA+_ATPase"/>
</dbReference>
<comment type="similarity">
    <text evidence="1">Belongs to the AAA ATPase family.</text>
</comment>
<dbReference type="PANTHER" id="PTHR23074">
    <property type="entry name" value="AAA DOMAIN-CONTAINING"/>
    <property type="match status" value="1"/>
</dbReference>
<dbReference type="InterPro" id="IPR041569">
    <property type="entry name" value="AAA_lid_3"/>
</dbReference>
<evidence type="ECO:0000256" key="2">
    <source>
        <dbReference type="ARBA" id="ARBA00022741"/>
    </source>
</evidence>
<dbReference type="VEuPathDB" id="FungiDB:T551_01583"/>
<dbReference type="FunFam" id="3.40.50.300:FF:000093">
    <property type="entry name" value="Fidgetin-like 1"/>
    <property type="match status" value="1"/>
</dbReference>
<comment type="caution">
    <text evidence="6">The sequence shown here is derived from an EMBL/GenBank/DDBJ whole genome shotgun (WGS) entry which is preliminary data.</text>
</comment>
<keyword evidence="7" id="KW-1185">Reference proteome</keyword>
<dbReference type="InterPro" id="IPR015415">
    <property type="entry name" value="Spast_Vps4_C"/>
</dbReference>
<dbReference type="GO" id="GO:0005524">
    <property type="term" value="F:ATP binding"/>
    <property type="evidence" value="ECO:0007669"/>
    <property type="project" value="UniProtKB-KW"/>
</dbReference>
<dbReference type="InterPro" id="IPR027417">
    <property type="entry name" value="P-loop_NTPase"/>
</dbReference>
<evidence type="ECO:0000256" key="4">
    <source>
        <dbReference type="SAM" id="MobiDB-lite"/>
    </source>
</evidence>
<gene>
    <name evidence="6" type="ORF">T551_01583</name>
</gene>
<dbReference type="AlphaFoldDB" id="A0A0W4ZRL8"/>
<accession>A0A0W4ZRL8</accession>
<evidence type="ECO:0000259" key="5">
    <source>
        <dbReference type="SMART" id="SM00382"/>
    </source>
</evidence>
<dbReference type="Proteomes" id="UP000053447">
    <property type="component" value="Unassembled WGS sequence"/>
</dbReference>
<dbReference type="Pfam" id="PF09336">
    <property type="entry name" value="Vps4_C"/>
    <property type="match status" value="1"/>
</dbReference>
<dbReference type="SUPFAM" id="SSF52540">
    <property type="entry name" value="P-loop containing nucleoside triphosphate hydrolases"/>
    <property type="match status" value="1"/>
</dbReference>
<keyword evidence="3" id="KW-0067">ATP-binding</keyword>
<evidence type="ECO:0000313" key="6">
    <source>
        <dbReference type="EMBL" id="KTW31031.1"/>
    </source>
</evidence>
<proteinExistence type="inferred from homology"/>
<dbReference type="PANTHER" id="PTHR23074:SF17">
    <property type="entry name" value="FIDGETIN-LIKE PROTEIN 1"/>
    <property type="match status" value="1"/>
</dbReference>
<feature type="region of interest" description="Disordered" evidence="4">
    <location>
        <begin position="181"/>
        <end position="203"/>
    </location>
</feature>
<name>A0A0W4ZRL8_PNEJ7</name>
<dbReference type="GO" id="GO:0016887">
    <property type="term" value="F:ATP hydrolysis activity"/>
    <property type="evidence" value="ECO:0007669"/>
    <property type="project" value="InterPro"/>
</dbReference>
<evidence type="ECO:0000313" key="7">
    <source>
        <dbReference type="Proteomes" id="UP000053447"/>
    </source>
</evidence>
<feature type="compositionally biased region" description="Polar residues" evidence="4">
    <location>
        <begin position="192"/>
        <end position="203"/>
    </location>
</feature>
<feature type="domain" description="AAA+ ATPase" evidence="5">
    <location>
        <begin position="494"/>
        <end position="639"/>
    </location>
</feature>
<keyword evidence="2" id="KW-0547">Nucleotide-binding</keyword>
<dbReference type="FunFam" id="1.10.8.60:FF:000022">
    <property type="entry name" value="Fidgetin like 1"/>
    <property type="match status" value="1"/>
</dbReference>
<dbReference type="CDD" id="cd19509">
    <property type="entry name" value="RecA-like_VPS4-like"/>
    <property type="match status" value="1"/>
</dbReference>
<evidence type="ECO:0000256" key="3">
    <source>
        <dbReference type="ARBA" id="ARBA00022840"/>
    </source>
</evidence>
<protein>
    <recommendedName>
        <fullName evidence="5">AAA+ ATPase domain-containing protein</fullName>
    </recommendedName>
</protein>
<sequence length="743" mass="84184">MNQIENIRSENLNIKELYKQIYVKKNRATEYERKGDILQAILIYQSILKAVEQNSCILKKSSIWCCKKSEKQMKEMIEMYCSQAKSKILTLSVSIKANPELFGVVNNENFSYKDNSSDFLPSESINRCSKEIGEYYFSFLKKIQRVSSFQKQKDIFSQSIRISNPNKGFFFENLFKNKGLKKESPKEHYPQTRRTSQPKQFPQTLRQAKSRSSLVQNNAGKAALYAWNSGVNSIVHSLKTNEANGDSPQRLNDSTIQLCSSLFSTSYKTSLNEYQTSKAYPIPGEFQPNDYIDSHVNKNDIIDELSNSTLKGHSVFYKTSTHIPSTSISISDIEPSSFPNLYYTSQKNVSSITPEKLMQKKSSLSSVSPNAFNRNVCRPSKEQYNSISPIKNRKHENEITLDDNFKSISLDSQNKIEKVSTKEKEETREQRAINSLKNIIDENLLQTIINDIVIKGDEVLWEDIAGLEDAKNTLKETVIYPLLRPDLFSGLREPATGVLLFGPPGTGKTMLAKAAATQAKSTFFSISASSLMSKFLGESEKLVRALFALAKKLSPSIIFVDEIDALLSSRREDGNEHEASRRLKTEFLIQWSSLATSVVGKVSEPIPKVLVLAATNIPWSIDEAARRRFVRRQYIPLPERNTRMQQILYLLKYQTHTLSDKDIENLVDITEGYSGSDITALTKDAAMGPLRSLGEALLTTRQDLIRPICIDDFRASLRSIRPSVSQKGLIEFEKFNKEFGMQS</sequence>
<dbReference type="SMART" id="SM00382">
    <property type="entry name" value="AAA"/>
    <property type="match status" value="1"/>
</dbReference>
<organism evidence="6 7">
    <name type="scientific">Pneumocystis jirovecii (strain RU7)</name>
    <name type="common">Human pneumocystis pneumonia agent</name>
    <dbReference type="NCBI Taxonomy" id="1408657"/>
    <lineage>
        <taxon>Eukaryota</taxon>
        <taxon>Fungi</taxon>
        <taxon>Dikarya</taxon>
        <taxon>Ascomycota</taxon>
        <taxon>Taphrinomycotina</taxon>
        <taxon>Pneumocystomycetes</taxon>
        <taxon>Pneumocystaceae</taxon>
        <taxon>Pneumocystis</taxon>
    </lineage>
</organism>
<dbReference type="InterPro" id="IPR003959">
    <property type="entry name" value="ATPase_AAA_core"/>
</dbReference>
<dbReference type="Pfam" id="PF17862">
    <property type="entry name" value="AAA_lid_3"/>
    <property type="match status" value="1"/>
</dbReference>
<dbReference type="InterPro" id="IPR050304">
    <property type="entry name" value="MT-severing_AAA_ATPase"/>
</dbReference>
<dbReference type="InterPro" id="IPR003960">
    <property type="entry name" value="ATPase_AAA_CS"/>
</dbReference>
<dbReference type="GeneID" id="28940101"/>
<dbReference type="STRING" id="1408657.A0A0W4ZRL8"/>
<dbReference type="Gene3D" id="1.10.8.60">
    <property type="match status" value="1"/>
</dbReference>
<feature type="compositionally biased region" description="Basic and acidic residues" evidence="4">
    <location>
        <begin position="181"/>
        <end position="190"/>
    </location>
</feature>
<dbReference type="RefSeq" id="XP_018230021.1">
    <property type="nucleotide sequence ID" value="XM_018373846.1"/>
</dbReference>
<reference evidence="7" key="1">
    <citation type="journal article" date="2016" name="Nat. Commun.">
        <title>Genome analysis of three Pneumocystis species reveals adaptation mechanisms to life exclusively in mammalian hosts.</title>
        <authorList>
            <person name="Ma L."/>
            <person name="Chen Z."/>
            <person name="Huang D.W."/>
            <person name="Kutty G."/>
            <person name="Ishihara M."/>
            <person name="Wang H."/>
            <person name="Abouelleil A."/>
            <person name="Bishop L."/>
            <person name="Davey E."/>
            <person name="Deng R."/>
            <person name="Deng X."/>
            <person name="Fan L."/>
            <person name="Fantoni G."/>
            <person name="Fitzgerald M."/>
            <person name="Gogineni E."/>
            <person name="Goldberg J.M."/>
            <person name="Handley G."/>
            <person name="Hu X."/>
            <person name="Huber C."/>
            <person name="Jiao X."/>
            <person name="Jones K."/>
            <person name="Levin J.Z."/>
            <person name="Liu Y."/>
            <person name="Macdonald P."/>
            <person name="Melnikov A."/>
            <person name="Raley C."/>
            <person name="Sassi M."/>
            <person name="Sherman B.T."/>
            <person name="Song X."/>
            <person name="Sykes S."/>
            <person name="Tran B."/>
            <person name="Walsh L."/>
            <person name="Xia Y."/>
            <person name="Yang J."/>
            <person name="Young S."/>
            <person name="Zeng Q."/>
            <person name="Zheng X."/>
            <person name="Stephens R."/>
            <person name="Nusbaum C."/>
            <person name="Birren B.W."/>
            <person name="Azadi P."/>
            <person name="Lempicki R.A."/>
            <person name="Cuomo C.A."/>
            <person name="Kovacs J.A."/>
        </authorList>
    </citation>
    <scope>NUCLEOTIDE SEQUENCE [LARGE SCALE GENOMIC DNA]</scope>
    <source>
        <strain evidence="7">RU7</strain>
    </source>
</reference>
<dbReference type="Pfam" id="PF00004">
    <property type="entry name" value="AAA"/>
    <property type="match status" value="1"/>
</dbReference>
<dbReference type="Gene3D" id="3.40.50.300">
    <property type="entry name" value="P-loop containing nucleotide triphosphate hydrolases"/>
    <property type="match status" value="1"/>
</dbReference>